<proteinExistence type="predicted"/>
<dbReference type="RefSeq" id="WP_095085777.1">
    <property type="nucleotide sequence ID" value="NZ_BMDM01000007.1"/>
</dbReference>
<reference evidence="1 2" key="1">
    <citation type="submission" date="2017-06" db="EMBL/GenBank/DDBJ databases">
        <authorList>
            <consortium name="Pathogen Informatics"/>
        </authorList>
    </citation>
    <scope>NUCLEOTIDE SEQUENCE [LARGE SCALE GENOMIC DNA]</scope>
    <source>
        <strain evidence="1 2">NCTC13839</strain>
    </source>
</reference>
<dbReference type="Proteomes" id="UP000242084">
    <property type="component" value="Chromosome 1"/>
</dbReference>
<gene>
    <name evidence="1" type="ORF">SAMEA4384403_00307</name>
</gene>
<sequence length="71" mass="8293">MKRILELVFKTATDKTFTLQIQEPKNDLSEETVRQAMNDLLKLKIFDLSKGELVSIHSAQYVERNTHFIVK</sequence>
<evidence type="ECO:0000313" key="1">
    <source>
        <dbReference type="EMBL" id="SNV57082.1"/>
    </source>
</evidence>
<keyword evidence="2" id="KW-1185">Reference proteome</keyword>
<dbReference type="Pfam" id="PF11148">
    <property type="entry name" value="DUF2922"/>
    <property type="match status" value="1"/>
</dbReference>
<dbReference type="EMBL" id="LT906462">
    <property type="protein sequence ID" value="SNV57082.1"/>
    <property type="molecule type" value="Genomic_DNA"/>
</dbReference>
<evidence type="ECO:0000313" key="2">
    <source>
        <dbReference type="Proteomes" id="UP000242084"/>
    </source>
</evidence>
<name>A0A239YED7_9STAP</name>
<dbReference type="AlphaFoldDB" id="A0A239YED7"/>
<dbReference type="KEGG" id="sste:SAMEA4384403_0307"/>
<accession>A0A239YED7</accession>
<organism evidence="1 2">
    <name type="scientific">Mammaliicoccus stepanovicii</name>
    <dbReference type="NCBI Taxonomy" id="643214"/>
    <lineage>
        <taxon>Bacteria</taxon>
        <taxon>Bacillati</taxon>
        <taxon>Bacillota</taxon>
        <taxon>Bacilli</taxon>
        <taxon>Bacillales</taxon>
        <taxon>Staphylococcaceae</taxon>
        <taxon>Mammaliicoccus</taxon>
    </lineage>
</organism>
<dbReference type="OrthoDB" id="2409501at2"/>
<dbReference type="InterPro" id="IPR021321">
    <property type="entry name" value="DUF2922"/>
</dbReference>
<protein>
    <submittedName>
        <fullName evidence="1">Protein of uncharacterized function (DUF2922)</fullName>
    </submittedName>
</protein>